<organism evidence="1 2">
    <name type="scientific">Fusarium longipes</name>
    <dbReference type="NCBI Taxonomy" id="694270"/>
    <lineage>
        <taxon>Eukaryota</taxon>
        <taxon>Fungi</taxon>
        <taxon>Dikarya</taxon>
        <taxon>Ascomycota</taxon>
        <taxon>Pezizomycotina</taxon>
        <taxon>Sordariomycetes</taxon>
        <taxon>Hypocreomycetidae</taxon>
        <taxon>Hypocreales</taxon>
        <taxon>Nectriaceae</taxon>
        <taxon>Fusarium</taxon>
    </lineage>
</organism>
<dbReference type="SUPFAM" id="SSF48403">
    <property type="entry name" value="Ankyrin repeat"/>
    <property type="match status" value="1"/>
</dbReference>
<dbReference type="InterPro" id="IPR036770">
    <property type="entry name" value="Ankyrin_rpt-contain_sf"/>
</dbReference>
<accession>A0A395TAW8</accession>
<reference evidence="1 2" key="1">
    <citation type="journal article" date="2018" name="PLoS Pathog.">
        <title>Evolution of structural diversity of trichothecenes, a family of toxins produced by plant pathogenic and entomopathogenic fungi.</title>
        <authorList>
            <person name="Proctor R.H."/>
            <person name="McCormick S.P."/>
            <person name="Kim H.S."/>
            <person name="Cardoza R.E."/>
            <person name="Stanley A.M."/>
            <person name="Lindo L."/>
            <person name="Kelly A."/>
            <person name="Brown D.W."/>
            <person name="Lee T."/>
            <person name="Vaughan M.M."/>
            <person name="Alexander N.J."/>
            <person name="Busman M."/>
            <person name="Gutierrez S."/>
        </authorList>
    </citation>
    <scope>NUCLEOTIDE SEQUENCE [LARGE SCALE GENOMIC DNA]</scope>
    <source>
        <strain evidence="1 2">NRRL 20695</strain>
    </source>
</reference>
<dbReference type="STRING" id="694270.A0A395TAW8"/>
<gene>
    <name evidence="1" type="ORF">FLONG3_213</name>
</gene>
<comment type="caution">
    <text evidence="1">The sequence shown here is derived from an EMBL/GenBank/DDBJ whole genome shotgun (WGS) entry which is preliminary data.</text>
</comment>
<evidence type="ECO:0000313" key="2">
    <source>
        <dbReference type="Proteomes" id="UP000266234"/>
    </source>
</evidence>
<protein>
    <submittedName>
        <fullName evidence="1">Uncharacterized protein</fullName>
    </submittedName>
</protein>
<keyword evidence="2" id="KW-1185">Reference proteome</keyword>
<sequence>MADAASSNNFDVQSALDGVGSLLRSLTNQAIKKGVVELPGTVHVFDAFQFVGNELRYNPPSSTTLELSLLAYAASQGNCAEVEILLLASKAKKQPGKDYDGMFCSVLDKALDEALFLAHFYGHKDVAEQLLRYGAKPGVETSVHCGIHGAAGRGQRDEIIKYITTCRVEPDVDDRSGGTPVIYAMSLDSPHDWNTIKLLFQLEANTQAKLGAGRLEKFWSYPDFARAMGKEDLAKKIEQAIVLDKSQKEMPDYDLID</sequence>
<dbReference type="EMBL" id="PXOG01000005">
    <property type="protein sequence ID" value="RGP81657.1"/>
    <property type="molecule type" value="Genomic_DNA"/>
</dbReference>
<dbReference type="Gene3D" id="1.25.40.20">
    <property type="entry name" value="Ankyrin repeat-containing domain"/>
    <property type="match status" value="1"/>
</dbReference>
<dbReference type="AlphaFoldDB" id="A0A395TAW8"/>
<evidence type="ECO:0000313" key="1">
    <source>
        <dbReference type="EMBL" id="RGP81657.1"/>
    </source>
</evidence>
<dbReference type="OrthoDB" id="341259at2759"/>
<proteinExistence type="predicted"/>
<name>A0A395TAW8_9HYPO</name>
<dbReference type="Proteomes" id="UP000266234">
    <property type="component" value="Unassembled WGS sequence"/>
</dbReference>